<evidence type="ECO:0000313" key="3">
    <source>
        <dbReference type="EMBL" id="MCF2533752.1"/>
    </source>
</evidence>
<feature type="compositionally biased region" description="Pro residues" evidence="1">
    <location>
        <begin position="492"/>
        <end position="522"/>
    </location>
</feature>
<keyword evidence="2" id="KW-1133">Transmembrane helix</keyword>
<feature type="transmembrane region" description="Helical" evidence="2">
    <location>
        <begin position="124"/>
        <end position="142"/>
    </location>
</feature>
<evidence type="ECO:0000313" key="4">
    <source>
        <dbReference type="Proteomes" id="UP001165378"/>
    </source>
</evidence>
<feature type="transmembrane region" description="Helical" evidence="2">
    <location>
        <begin position="352"/>
        <end position="371"/>
    </location>
</feature>
<feature type="compositionally biased region" description="Pro residues" evidence="1">
    <location>
        <begin position="7"/>
        <end position="30"/>
    </location>
</feature>
<proteinExistence type="predicted"/>
<feature type="transmembrane region" description="Helical" evidence="2">
    <location>
        <begin position="255"/>
        <end position="276"/>
    </location>
</feature>
<organism evidence="3 4">
    <name type="scientific">Yinghuangia soli</name>
    <dbReference type="NCBI Taxonomy" id="2908204"/>
    <lineage>
        <taxon>Bacteria</taxon>
        <taxon>Bacillati</taxon>
        <taxon>Actinomycetota</taxon>
        <taxon>Actinomycetes</taxon>
        <taxon>Kitasatosporales</taxon>
        <taxon>Streptomycetaceae</taxon>
        <taxon>Yinghuangia</taxon>
    </lineage>
</organism>
<feature type="transmembrane region" description="Helical" evidence="2">
    <location>
        <begin position="383"/>
        <end position="405"/>
    </location>
</feature>
<feature type="transmembrane region" description="Helical" evidence="2">
    <location>
        <begin position="44"/>
        <end position="66"/>
    </location>
</feature>
<sequence length="537" mass="54535">MSWTNPPQRPGPAPSGPPPRPPAAAPPPASPTALIGGLEAWLHAFYAVLAAFAAMGFTAWLALWLLGAGDLGGGTMPALVAATVALAVGGRVDLTGAESASGQGILGDLIGDVSVAEGSGEVDVLMYGIGLIGAVVLGWLFLRPLRYRLVIGTAELLAHMARIAVFTVAALGACIAVGSHSLPIGDLIPKVEASELMGIFNLGAAAKFTTDAPSTIGFGLVWMLLALVVALGVSARGPLPRMWLRYRDVLRPPVAGVMAVFLGAVVLGILGTPFVAAEAPGPKRMIGGMLLALPNIMWLLVTLGLGVEWKSEGGGDFSFGLPGPLGQLLNESGSQGMPITISRLAELDSRAWWVPVVSGILLLFGGTVMALRAPRHVKLYEHAWRFAVAFAVAAVIAAAIAKIHLKVAVQVLGDTMAPGGQVTLHADYVMTAGFGALWGACAGLLGGALAAWIRAVRDSRTPAPATPQVRGNYPGPGPAGGAAPGPYSGPAYRPPGPGGPAYRPPNPGGPPSGPPGPPPAGPGPGGGPYDPPPRRPH</sequence>
<dbReference type="AlphaFoldDB" id="A0AA41Q9H9"/>
<gene>
    <name evidence="3" type="ORF">LZ495_41950</name>
</gene>
<dbReference type="Proteomes" id="UP001165378">
    <property type="component" value="Unassembled WGS sequence"/>
</dbReference>
<evidence type="ECO:0000256" key="2">
    <source>
        <dbReference type="SAM" id="Phobius"/>
    </source>
</evidence>
<keyword evidence="2" id="KW-0472">Membrane</keyword>
<feature type="region of interest" description="Disordered" evidence="1">
    <location>
        <begin position="461"/>
        <end position="537"/>
    </location>
</feature>
<dbReference type="RefSeq" id="WP_235058517.1">
    <property type="nucleotide sequence ID" value="NZ_JAKFHA010000058.1"/>
</dbReference>
<comment type="caution">
    <text evidence="3">The sequence shown here is derived from an EMBL/GenBank/DDBJ whole genome shotgun (WGS) entry which is preliminary data.</text>
</comment>
<evidence type="ECO:0000256" key="1">
    <source>
        <dbReference type="SAM" id="MobiDB-lite"/>
    </source>
</evidence>
<feature type="transmembrane region" description="Helical" evidence="2">
    <location>
        <begin position="216"/>
        <end position="235"/>
    </location>
</feature>
<accession>A0AA41Q9H9</accession>
<feature type="transmembrane region" description="Helical" evidence="2">
    <location>
        <begin position="288"/>
        <end position="307"/>
    </location>
</feature>
<protein>
    <submittedName>
        <fullName evidence="3">Streptophobe family protein</fullName>
    </submittedName>
</protein>
<reference evidence="3" key="1">
    <citation type="submission" date="2022-01" db="EMBL/GenBank/DDBJ databases">
        <title>Genome-Based Taxonomic Classification of the Phylum Actinobacteria.</title>
        <authorList>
            <person name="Gao Y."/>
        </authorList>
    </citation>
    <scope>NUCLEOTIDE SEQUENCE</scope>
    <source>
        <strain evidence="3">KLBMP 8922</strain>
    </source>
</reference>
<feature type="transmembrane region" description="Helical" evidence="2">
    <location>
        <begin position="428"/>
        <end position="453"/>
    </location>
</feature>
<feature type="transmembrane region" description="Helical" evidence="2">
    <location>
        <begin position="163"/>
        <end position="181"/>
    </location>
</feature>
<keyword evidence="4" id="KW-1185">Reference proteome</keyword>
<feature type="region of interest" description="Disordered" evidence="1">
    <location>
        <begin position="1"/>
        <end position="30"/>
    </location>
</feature>
<keyword evidence="2" id="KW-0812">Transmembrane</keyword>
<dbReference type="InterPro" id="IPR047724">
    <property type="entry name" value="Streptophobe"/>
</dbReference>
<dbReference type="EMBL" id="JAKFHA010000058">
    <property type="protein sequence ID" value="MCF2533752.1"/>
    <property type="molecule type" value="Genomic_DNA"/>
</dbReference>
<name>A0AA41Q9H9_9ACTN</name>
<dbReference type="NCBIfam" id="NF038391">
    <property type="entry name" value="streptophobe"/>
    <property type="match status" value="1"/>
</dbReference>